<organism evidence="3 4">
    <name type="scientific">Ilyodon furcidens</name>
    <name type="common">goldbreast splitfin</name>
    <dbReference type="NCBI Taxonomy" id="33524"/>
    <lineage>
        <taxon>Eukaryota</taxon>
        <taxon>Metazoa</taxon>
        <taxon>Chordata</taxon>
        <taxon>Craniata</taxon>
        <taxon>Vertebrata</taxon>
        <taxon>Euteleostomi</taxon>
        <taxon>Actinopterygii</taxon>
        <taxon>Neopterygii</taxon>
        <taxon>Teleostei</taxon>
        <taxon>Neoteleostei</taxon>
        <taxon>Acanthomorphata</taxon>
        <taxon>Ovalentaria</taxon>
        <taxon>Atherinomorphae</taxon>
        <taxon>Cyprinodontiformes</taxon>
        <taxon>Goodeidae</taxon>
        <taxon>Ilyodon</taxon>
    </lineage>
</organism>
<keyword evidence="2" id="KW-1133">Transmembrane helix</keyword>
<reference evidence="3 4" key="1">
    <citation type="submission" date="2021-06" db="EMBL/GenBank/DDBJ databases">
        <authorList>
            <person name="Palmer J.M."/>
        </authorList>
    </citation>
    <scope>NUCLEOTIDE SEQUENCE [LARGE SCALE GENOMIC DNA]</scope>
    <source>
        <strain evidence="4">if_2019</strain>
        <tissue evidence="3">Muscle</tissue>
    </source>
</reference>
<evidence type="ECO:0000256" key="1">
    <source>
        <dbReference type="SAM" id="MobiDB-lite"/>
    </source>
</evidence>
<sequence length="158" mass="18104">MCAKETRETTAPDNATTTVATPARFDSKPTFRPSYAKPELVNGDVRRENRFVRAPPRLSSQPIRRPVDRPARPAIINPEDLKDLDELDNDCEDGWAGQYFSFFCSSIEPLYQRNQILGFDCFFVFVLNSNVILWITVFRIIIDLIILSEMSCILKITL</sequence>
<proteinExistence type="predicted"/>
<feature type="region of interest" description="Disordered" evidence="1">
    <location>
        <begin position="1"/>
        <end position="32"/>
    </location>
</feature>
<keyword evidence="2" id="KW-0812">Transmembrane</keyword>
<keyword evidence="4" id="KW-1185">Reference proteome</keyword>
<name>A0ABV0SVA4_9TELE</name>
<dbReference type="PANTHER" id="PTHR14038">
    <property type="entry name" value="BAT2 HLA-B-ASSOCIATED TRANSCRIPT 2"/>
    <property type="match status" value="1"/>
</dbReference>
<dbReference type="PANTHER" id="PTHR14038:SF4">
    <property type="entry name" value="PROTEIN PRRC2B"/>
    <property type="match status" value="1"/>
</dbReference>
<feature type="compositionally biased region" description="Polar residues" evidence="1">
    <location>
        <begin position="11"/>
        <end position="20"/>
    </location>
</feature>
<evidence type="ECO:0000313" key="4">
    <source>
        <dbReference type="Proteomes" id="UP001482620"/>
    </source>
</evidence>
<gene>
    <name evidence="3" type="ORF">ILYODFUR_036809</name>
</gene>
<keyword evidence="2" id="KW-0472">Membrane</keyword>
<dbReference type="EMBL" id="JAHRIQ010007713">
    <property type="protein sequence ID" value="MEQ2223448.1"/>
    <property type="molecule type" value="Genomic_DNA"/>
</dbReference>
<evidence type="ECO:0000313" key="3">
    <source>
        <dbReference type="EMBL" id="MEQ2223448.1"/>
    </source>
</evidence>
<comment type="caution">
    <text evidence="3">The sequence shown here is derived from an EMBL/GenBank/DDBJ whole genome shotgun (WGS) entry which is preliminary data.</text>
</comment>
<evidence type="ECO:0000256" key="2">
    <source>
        <dbReference type="SAM" id="Phobius"/>
    </source>
</evidence>
<protein>
    <submittedName>
        <fullName evidence="3">Uncharacterized protein</fullName>
    </submittedName>
</protein>
<feature type="compositionally biased region" description="Basic and acidic residues" evidence="1">
    <location>
        <begin position="1"/>
        <end position="10"/>
    </location>
</feature>
<feature type="transmembrane region" description="Helical" evidence="2">
    <location>
        <begin position="122"/>
        <end position="146"/>
    </location>
</feature>
<accession>A0ABV0SVA4</accession>
<dbReference type="Proteomes" id="UP001482620">
    <property type="component" value="Unassembled WGS sequence"/>
</dbReference>
<dbReference type="InterPro" id="IPR033184">
    <property type="entry name" value="PRRC2"/>
</dbReference>